<sequence>MSNLFDRILNYISPQQCLLCAASSKNSLCAPCLVTLARSCAEHSCPCCARPGTQGLICGACSKNPPEFNSTIAAFLYAEPIASLIQAAKFAGRWSLLPPLGEQLAEQVSNAERPDLIIPLPLHPARLKERGFNQALEIAQPIAKRLQLPMEIGLLSRNKNTEHQARLSANARWHNMRNAFVCRTPMHGLRIALIDDVMTSGASLNAAAKALKSAGAIEVFAWVVARTP</sequence>
<dbReference type="InterPro" id="IPR000836">
    <property type="entry name" value="PRTase_dom"/>
</dbReference>
<dbReference type="EMBL" id="CP054143">
    <property type="protein sequence ID" value="QKJ67760.1"/>
    <property type="molecule type" value="Genomic_DNA"/>
</dbReference>
<dbReference type="Proteomes" id="UP000504844">
    <property type="component" value="Chromosome"/>
</dbReference>
<dbReference type="PANTHER" id="PTHR47505">
    <property type="entry name" value="DNA UTILIZATION PROTEIN YHGH"/>
    <property type="match status" value="1"/>
</dbReference>
<dbReference type="SUPFAM" id="SSF53271">
    <property type="entry name" value="PRTase-like"/>
    <property type="match status" value="1"/>
</dbReference>
<name>A0A6M8SWX8_9NEIS</name>
<comment type="similarity">
    <text evidence="1">Belongs to the ComF/GntX family.</text>
</comment>
<keyword evidence="4" id="KW-1185">Reference proteome</keyword>
<accession>A0A6M8SWX8</accession>
<dbReference type="Pfam" id="PF18912">
    <property type="entry name" value="DZR_2"/>
    <property type="match status" value="1"/>
</dbReference>
<dbReference type="PANTHER" id="PTHR47505:SF1">
    <property type="entry name" value="DNA UTILIZATION PROTEIN YHGH"/>
    <property type="match status" value="1"/>
</dbReference>
<feature type="domain" description="Double zinc ribbon" evidence="2">
    <location>
        <begin position="8"/>
        <end position="61"/>
    </location>
</feature>
<dbReference type="KEGG" id="dee:HQN60_14105"/>
<evidence type="ECO:0000256" key="1">
    <source>
        <dbReference type="ARBA" id="ARBA00008007"/>
    </source>
</evidence>
<reference evidence="3 4" key="1">
    <citation type="submission" date="2020-05" db="EMBL/GenBank/DDBJ databases">
        <title>Complete genome sequence of Deefgea sp. D17.</title>
        <authorList>
            <person name="Bae J.-W."/>
            <person name="Han J.E."/>
        </authorList>
    </citation>
    <scope>NUCLEOTIDE SEQUENCE [LARGE SCALE GENOMIC DNA]</scope>
    <source>
        <strain evidence="3 4">D17</strain>
    </source>
</reference>
<evidence type="ECO:0000259" key="2">
    <source>
        <dbReference type="Pfam" id="PF18912"/>
    </source>
</evidence>
<dbReference type="InterPro" id="IPR029057">
    <property type="entry name" value="PRTase-like"/>
</dbReference>
<dbReference type="RefSeq" id="WP_173534261.1">
    <property type="nucleotide sequence ID" value="NZ_CP054143.1"/>
</dbReference>
<proteinExistence type="inferred from homology"/>
<protein>
    <submittedName>
        <fullName evidence="3">ComF family protein</fullName>
    </submittedName>
</protein>
<gene>
    <name evidence="3" type="ORF">HQN60_14105</name>
</gene>
<dbReference type="InterPro" id="IPR044005">
    <property type="entry name" value="DZR_2"/>
</dbReference>
<dbReference type="AlphaFoldDB" id="A0A6M8SWX8"/>
<evidence type="ECO:0000313" key="4">
    <source>
        <dbReference type="Proteomes" id="UP000504844"/>
    </source>
</evidence>
<evidence type="ECO:0000313" key="3">
    <source>
        <dbReference type="EMBL" id="QKJ67760.1"/>
    </source>
</evidence>
<dbReference type="Gene3D" id="3.40.50.2020">
    <property type="match status" value="1"/>
</dbReference>
<organism evidence="3 4">
    <name type="scientific">Deefgea piscis</name>
    <dbReference type="NCBI Taxonomy" id="2739061"/>
    <lineage>
        <taxon>Bacteria</taxon>
        <taxon>Pseudomonadati</taxon>
        <taxon>Pseudomonadota</taxon>
        <taxon>Betaproteobacteria</taxon>
        <taxon>Neisseriales</taxon>
        <taxon>Chitinibacteraceae</taxon>
        <taxon>Deefgea</taxon>
    </lineage>
</organism>
<dbReference type="InterPro" id="IPR051910">
    <property type="entry name" value="ComF/GntX_DNA_util-trans"/>
</dbReference>
<dbReference type="CDD" id="cd06223">
    <property type="entry name" value="PRTases_typeI"/>
    <property type="match status" value="1"/>
</dbReference>